<reference evidence="2" key="2">
    <citation type="submission" date="2021-04" db="EMBL/GenBank/DDBJ databases">
        <authorList>
            <person name="Gilroy R."/>
        </authorList>
    </citation>
    <scope>NUCLEOTIDE SEQUENCE</scope>
    <source>
        <strain evidence="2">ChiGjej1B1-98</strain>
    </source>
</reference>
<evidence type="ECO:0000256" key="1">
    <source>
        <dbReference type="SAM" id="Phobius"/>
    </source>
</evidence>
<feature type="transmembrane region" description="Helical" evidence="1">
    <location>
        <begin position="256"/>
        <end position="276"/>
    </location>
</feature>
<evidence type="ECO:0000313" key="3">
    <source>
        <dbReference type="Proteomes" id="UP000824005"/>
    </source>
</evidence>
<protein>
    <submittedName>
        <fullName evidence="2">Uncharacterized protein</fullName>
    </submittedName>
</protein>
<feature type="transmembrane region" description="Helical" evidence="1">
    <location>
        <begin position="349"/>
        <end position="368"/>
    </location>
</feature>
<dbReference type="AlphaFoldDB" id="A0A9D1YUA2"/>
<evidence type="ECO:0000313" key="2">
    <source>
        <dbReference type="EMBL" id="HIY65857.1"/>
    </source>
</evidence>
<sequence length="438" mass="45980">MSLHERYRRLLRWYPREWRQRNERIVLDTFAERAEDLGLHRPLLGDVVSIASHGLAARASFRTACTIAATAIVLLALPHLLAPLWPEPMPAILEHILLGVAVPLVVLAAVVTTLSHGFITAGRACTVLLIGIAFSLLLRVTASFIVATDQQWLFSLIDESGIQSSLLLTAGGWMLGSTLVGCLLVPAFSAKLGRTAGTAFGVALSIIAGTVFPYLTRGRPLAIAALIVFLVAVLSAPALAQTHKSERERPRRTPSVVIFVSACLICAGVAIAPFLGLGSPENPDGGPAMEVAMTICSAIMAGVVGRVLLLDGHRAGAAGLAILILICGIHLGVTLFAEPTAPGLLDTATVVLVSIGMALAAIAVFARFGWPLPIWMVAPLALAAFSIGASGVIAQGLPSTAFIWSVIFLQYLRPEWQLGRGPVPGGAVPNPLAAERAS</sequence>
<feature type="transmembrane region" description="Helical" evidence="1">
    <location>
        <begin position="166"/>
        <end position="188"/>
    </location>
</feature>
<gene>
    <name evidence="2" type="ORF">H9830_06220</name>
</gene>
<feature type="transmembrane region" description="Helical" evidence="1">
    <location>
        <begin position="316"/>
        <end position="337"/>
    </location>
</feature>
<keyword evidence="1" id="KW-1133">Transmembrane helix</keyword>
<feature type="transmembrane region" description="Helical" evidence="1">
    <location>
        <begin position="380"/>
        <end position="407"/>
    </location>
</feature>
<dbReference type="EMBL" id="DXDC01000180">
    <property type="protein sequence ID" value="HIY65857.1"/>
    <property type="molecule type" value="Genomic_DNA"/>
</dbReference>
<reference evidence="2" key="1">
    <citation type="journal article" date="2021" name="PeerJ">
        <title>Extensive microbial diversity within the chicken gut microbiome revealed by metagenomics and culture.</title>
        <authorList>
            <person name="Gilroy R."/>
            <person name="Ravi A."/>
            <person name="Getino M."/>
            <person name="Pursley I."/>
            <person name="Horton D.L."/>
            <person name="Alikhan N.F."/>
            <person name="Baker D."/>
            <person name="Gharbi K."/>
            <person name="Hall N."/>
            <person name="Watson M."/>
            <person name="Adriaenssens E.M."/>
            <person name="Foster-Nyarko E."/>
            <person name="Jarju S."/>
            <person name="Secka A."/>
            <person name="Antonio M."/>
            <person name="Oren A."/>
            <person name="Chaudhuri R.R."/>
            <person name="La Ragione R."/>
            <person name="Hildebrand F."/>
            <person name="Pallen M.J."/>
        </authorList>
    </citation>
    <scope>NUCLEOTIDE SEQUENCE</scope>
    <source>
        <strain evidence="2">ChiGjej1B1-98</strain>
    </source>
</reference>
<feature type="transmembrane region" description="Helical" evidence="1">
    <location>
        <begin position="195"/>
        <end position="215"/>
    </location>
</feature>
<feature type="transmembrane region" description="Helical" evidence="1">
    <location>
        <begin position="91"/>
        <end position="114"/>
    </location>
</feature>
<proteinExistence type="predicted"/>
<dbReference type="Proteomes" id="UP000824005">
    <property type="component" value="Unassembled WGS sequence"/>
</dbReference>
<feature type="transmembrane region" description="Helical" evidence="1">
    <location>
        <begin position="64"/>
        <end position="85"/>
    </location>
</feature>
<accession>A0A9D1YUA2</accession>
<keyword evidence="1" id="KW-0472">Membrane</keyword>
<comment type="caution">
    <text evidence="2">The sequence shown here is derived from an EMBL/GenBank/DDBJ whole genome shotgun (WGS) entry which is preliminary data.</text>
</comment>
<organism evidence="2 3">
    <name type="scientific">Candidatus Agrococcus pullicola</name>
    <dbReference type="NCBI Taxonomy" id="2838429"/>
    <lineage>
        <taxon>Bacteria</taxon>
        <taxon>Bacillati</taxon>
        <taxon>Actinomycetota</taxon>
        <taxon>Actinomycetes</taxon>
        <taxon>Micrococcales</taxon>
        <taxon>Microbacteriaceae</taxon>
        <taxon>Agrococcus</taxon>
    </lineage>
</organism>
<feature type="transmembrane region" description="Helical" evidence="1">
    <location>
        <begin position="288"/>
        <end position="309"/>
    </location>
</feature>
<feature type="transmembrane region" description="Helical" evidence="1">
    <location>
        <begin position="126"/>
        <end position="146"/>
    </location>
</feature>
<keyword evidence="1" id="KW-0812">Transmembrane</keyword>
<feature type="transmembrane region" description="Helical" evidence="1">
    <location>
        <begin position="221"/>
        <end position="240"/>
    </location>
</feature>
<name>A0A9D1YUA2_9MICO</name>